<organism evidence="11 12">
    <name type="scientific">Jiella pelagia</name>
    <dbReference type="NCBI Taxonomy" id="2986949"/>
    <lineage>
        <taxon>Bacteria</taxon>
        <taxon>Pseudomonadati</taxon>
        <taxon>Pseudomonadota</taxon>
        <taxon>Alphaproteobacteria</taxon>
        <taxon>Hyphomicrobiales</taxon>
        <taxon>Aurantimonadaceae</taxon>
        <taxon>Jiella</taxon>
    </lineage>
</organism>
<dbReference type="PANTHER" id="PTHR35011">
    <property type="entry name" value="2,3-DIKETO-L-GULONATE TRAP TRANSPORTER SMALL PERMEASE PROTEIN YIAM"/>
    <property type="match status" value="1"/>
</dbReference>
<comment type="subcellular location">
    <subcellularLocation>
        <location evidence="1 9">Cell inner membrane</location>
        <topology evidence="1 9">Multi-pass membrane protein</topology>
    </subcellularLocation>
</comment>
<dbReference type="Pfam" id="PF04290">
    <property type="entry name" value="DctQ"/>
    <property type="match status" value="1"/>
</dbReference>
<dbReference type="InterPro" id="IPR055348">
    <property type="entry name" value="DctQ"/>
</dbReference>
<evidence type="ECO:0000313" key="11">
    <source>
        <dbReference type="EMBL" id="WAP67795.1"/>
    </source>
</evidence>
<proteinExistence type="inferred from homology"/>
<feature type="domain" description="Tripartite ATP-independent periplasmic transporters DctQ component" evidence="10">
    <location>
        <begin position="24"/>
        <end position="151"/>
    </location>
</feature>
<comment type="subunit">
    <text evidence="9">The complex comprises the extracytoplasmic solute receptor protein and the two transmembrane proteins.</text>
</comment>
<keyword evidence="12" id="KW-1185">Reference proteome</keyword>
<keyword evidence="5 9" id="KW-0812">Transmembrane</keyword>
<evidence type="ECO:0000256" key="5">
    <source>
        <dbReference type="ARBA" id="ARBA00022692"/>
    </source>
</evidence>
<dbReference type="PANTHER" id="PTHR35011:SF11">
    <property type="entry name" value="TRAP TRANSPORTER SMALL PERMEASE PROTEIN"/>
    <property type="match status" value="1"/>
</dbReference>
<evidence type="ECO:0000313" key="12">
    <source>
        <dbReference type="Proteomes" id="UP001164020"/>
    </source>
</evidence>
<dbReference type="InterPro" id="IPR007387">
    <property type="entry name" value="TRAP_DctQ"/>
</dbReference>
<comment type="function">
    <text evidence="9">Part of the tripartite ATP-independent periplasmic (TRAP) transport system.</text>
</comment>
<dbReference type="Proteomes" id="UP001164020">
    <property type="component" value="Chromosome"/>
</dbReference>
<gene>
    <name evidence="11" type="ORF">OH818_20355</name>
</gene>
<feature type="transmembrane region" description="Helical" evidence="9">
    <location>
        <begin position="86"/>
        <end position="106"/>
    </location>
</feature>
<evidence type="ECO:0000256" key="4">
    <source>
        <dbReference type="ARBA" id="ARBA00022519"/>
    </source>
</evidence>
<evidence type="ECO:0000256" key="2">
    <source>
        <dbReference type="ARBA" id="ARBA00022448"/>
    </source>
</evidence>
<keyword evidence="6 9" id="KW-1133">Transmembrane helix</keyword>
<sequence length="159" mass="17515">MVRGLDLVASACMAVSGVMMVVLIAIFGWLVFGRYVLNDTPTWVEQASLVLVVWITFLGAAVGVWRSTHLSIDFIREGLPRVPRESLRILTDLLLAGFGLVMAWYGTSLAIGTSRRIMPMLGISEGWRALPLGLCGALIFVFAFVSLLVRFNTPNRTDR</sequence>
<name>A0ABY7BYQ7_9HYPH</name>
<dbReference type="EMBL" id="CP114029">
    <property type="protein sequence ID" value="WAP67795.1"/>
    <property type="molecule type" value="Genomic_DNA"/>
</dbReference>
<keyword evidence="4 9" id="KW-0997">Cell inner membrane</keyword>
<protein>
    <recommendedName>
        <fullName evidence="9">TRAP transporter small permease protein</fullName>
    </recommendedName>
</protein>
<evidence type="ECO:0000256" key="6">
    <source>
        <dbReference type="ARBA" id="ARBA00022989"/>
    </source>
</evidence>
<evidence type="ECO:0000256" key="3">
    <source>
        <dbReference type="ARBA" id="ARBA00022475"/>
    </source>
</evidence>
<feature type="transmembrane region" description="Helical" evidence="9">
    <location>
        <begin position="7"/>
        <end position="31"/>
    </location>
</feature>
<reference evidence="11" key="1">
    <citation type="submission" date="2022-12" db="EMBL/GenBank/DDBJ databases">
        <title>Jiella pelagia sp. nov., isolated from phosphonate enriched culture of Northwest Pacific surface seawater.</title>
        <authorList>
            <person name="Shin D.Y."/>
            <person name="Hwang C.Y."/>
        </authorList>
    </citation>
    <scope>NUCLEOTIDE SEQUENCE</scope>
    <source>
        <strain evidence="11">HL-NP1</strain>
    </source>
</reference>
<keyword evidence="3" id="KW-1003">Cell membrane</keyword>
<keyword evidence="7 9" id="KW-0472">Membrane</keyword>
<keyword evidence="2 9" id="KW-0813">Transport</keyword>
<evidence type="ECO:0000256" key="1">
    <source>
        <dbReference type="ARBA" id="ARBA00004429"/>
    </source>
</evidence>
<feature type="transmembrane region" description="Helical" evidence="9">
    <location>
        <begin position="126"/>
        <end position="149"/>
    </location>
</feature>
<evidence type="ECO:0000256" key="9">
    <source>
        <dbReference type="RuleBase" id="RU369079"/>
    </source>
</evidence>
<evidence type="ECO:0000256" key="8">
    <source>
        <dbReference type="ARBA" id="ARBA00038436"/>
    </source>
</evidence>
<evidence type="ECO:0000259" key="10">
    <source>
        <dbReference type="Pfam" id="PF04290"/>
    </source>
</evidence>
<comment type="similarity">
    <text evidence="8 9">Belongs to the TRAP transporter small permease family.</text>
</comment>
<feature type="transmembrane region" description="Helical" evidence="9">
    <location>
        <begin position="43"/>
        <end position="65"/>
    </location>
</feature>
<accession>A0ABY7BYQ7</accession>
<evidence type="ECO:0000256" key="7">
    <source>
        <dbReference type="ARBA" id="ARBA00023136"/>
    </source>
</evidence>